<dbReference type="EMBL" id="JBHTLP010000002">
    <property type="protein sequence ID" value="MFD1140207.1"/>
    <property type="molecule type" value="Genomic_DNA"/>
</dbReference>
<keyword evidence="2" id="KW-0808">Transferase</keyword>
<accession>A0ABW3Q0A4</accession>
<dbReference type="PROSITE" id="PS51729">
    <property type="entry name" value="GNAT_YJDJ"/>
    <property type="match status" value="1"/>
</dbReference>
<gene>
    <name evidence="2" type="ORF">ACFQ4C_03770</name>
</gene>
<reference evidence="3" key="1">
    <citation type="journal article" date="2019" name="Int. J. Syst. Evol. Microbiol.">
        <title>The Global Catalogue of Microorganisms (GCM) 10K type strain sequencing project: providing services to taxonomists for standard genome sequencing and annotation.</title>
        <authorList>
            <consortium name="The Broad Institute Genomics Platform"/>
            <consortium name="The Broad Institute Genome Sequencing Center for Infectious Disease"/>
            <person name="Wu L."/>
            <person name="Ma J."/>
        </authorList>
    </citation>
    <scope>NUCLEOTIDE SEQUENCE [LARGE SCALE GENOMIC DNA]</scope>
    <source>
        <strain evidence="3">CCUG 55608</strain>
    </source>
</reference>
<keyword evidence="2" id="KW-0012">Acyltransferase</keyword>
<organism evidence="2 3">
    <name type="scientific">Larkinella insperata</name>
    <dbReference type="NCBI Taxonomy" id="332158"/>
    <lineage>
        <taxon>Bacteria</taxon>
        <taxon>Pseudomonadati</taxon>
        <taxon>Bacteroidota</taxon>
        <taxon>Cytophagia</taxon>
        <taxon>Cytophagales</taxon>
        <taxon>Spirosomataceae</taxon>
        <taxon>Larkinella</taxon>
    </lineage>
</organism>
<evidence type="ECO:0000313" key="2">
    <source>
        <dbReference type="EMBL" id="MFD1140207.1"/>
    </source>
</evidence>
<name>A0ABW3Q0A4_9BACT</name>
<dbReference type="Pfam" id="PF14542">
    <property type="entry name" value="Acetyltransf_CG"/>
    <property type="match status" value="1"/>
</dbReference>
<dbReference type="EC" id="2.3.1.-" evidence="2"/>
<dbReference type="GO" id="GO:0016746">
    <property type="term" value="F:acyltransferase activity"/>
    <property type="evidence" value="ECO:0007669"/>
    <property type="project" value="UniProtKB-KW"/>
</dbReference>
<dbReference type="Proteomes" id="UP001597116">
    <property type="component" value="Unassembled WGS sequence"/>
</dbReference>
<dbReference type="Gene3D" id="3.40.630.30">
    <property type="match status" value="1"/>
</dbReference>
<protein>
    <submittedName>
        <fullName evidence="2">GNAT family N-acetyltransferase</fullName>
        <ecNumber evidence="2">2.3.1.-</ecNumber>
    </submittedName>
</protein>
<dbReference type="SUPFAM" id="SSF55729">
    <property type="entry name" value="Acyl-CoA N-acyltransferases (Nat)"/>
    <property type="match status" value="1"/>
</dbReference>
<evidence type="ECO:0000259" key="1">
    <source>
        <dbReference type="PROSITE" id="PS51729"/>
    </source>
</evidence>
<dbReference type="RefSeq" id="WP_265989759.1">
    <property type="nucleotide sequence ID" value="NZ_CP110973.1"/>
</dbReference>
<dbReference type="PANTHER" id="PTHR31435:SF10">
    <property type="entry name" value="BSR4717 PROTEIN"/>
    <property type="match status" value="1"/>
</dbReference>
<keyword evidence="3" id="KW-1185">Reference proteome</keyword>
<dbReference type="InterPro" id="IPR016181">
    <property type="entry name" value="Acyl_CoA_acyltransferase"/>
</dbReference>
<evidence type="ECO:0000313" key="3">
    <source>
        <dbReference type="Proteomes" id="UP001597116"/>
    </source>
</evidence>
<dbReference type="InterPro" id="IPR031165">
    <property type="entry name" value="GNAT_YJDJ"/>
</dbReference>
<feature type="domain" description="N-acetyltransferase" evidence="1">
    <location>
        <begin position="9"/>
        <end position="95"/>
    </location>
</feature>
<dbReference type="InterPro" id="IPR045057">
    <property type="entry name" value="Gcn5-rel_NAT"/>
</dbReference>
<dbReference type="PANTHER" id="PTHR31435">
    <property type="entry name" value="PROTEIN NATD1"/>
    <property type="match status" value="1"/>
</dbReference>
<comment type="caution">
    <text evidence="2">The sequence shown here is derived from an EMBL/GenBank/DDBJ whole genome shotgun (WGS) entry which is preliminary data.</text>
</comment>
<proteinExistence type="predicted"/>
<sequence length="99" mass="11376">MKTREVAVSIDRAESRFELEIEGKLSFISYIPKDDRTLIFIHTEVHPNLESKGVGAQLVKGAFDYIDNYNLKVIPACSFVATYIRRHPEYNRLVSPAYL</sequence>